<protein>
    <submittedName>
        <fullName evidence="2">Uncharacterized protein</fullName>
    </submittedName>
</protein>
<accession>A0A6A6G7Q8</accession>
<evidence type="ECO:0000256" key="1">
    <source>
        <dbReference type="SAM" id="MobiDB-lite"/>
    </source>
</evidence>
<keyword evidence="3" id="KW-1185">Reference proteome</keyword>
<sequence length="156" mass="17254">MKRKRFPHSELRARKRAKAGNPADDSAARALPDAGVLKSYYPIVDTLRTYLCARISKNRGRALQQCCSKDDTAISALLDTTMVGSFNEPPAEQECAGYLNELKVFSQKRSESVTGSTSSSQSPAIQNVDCRILYMAVIQETQQDTIPSTYPVSWLC</sequence>
<evidence type="ECO:0000313" key="3">
    <source>
        <dbReference type="Proteomes" id="UP000799538"/>
    </source>
</evidence>
<proteinExistence type="predicted"/>
<feature type="region of interest" description="Disordered" evidence="1">
    <location>
        <begin position="1"/>
        <end position="27"/>
    </location>
</feature>
<name>A0A6A6G7Q8_9PEZI</name>
<dbReference type="Proteomes" id="UP000799538">
    <property type="component" value="Unassembled WGS sequence"/>
</dbReference>
<reference evidence="3" key="1">
    <citation type="journal article" date="2020" name="Stud. Mycol.">
        <title>101 Dothideomycetes genomes: A test case for predicting lifestyles and emergence of pathogens.</title>
        <authorList>
            <person name="Haridas S."/>
            <person name="Albert R."/>
            <person name="Binder M."/>
            <person name="Bloem J."/>
            <person name="LaButti K."/>
            <person name="Salamov A."/>
            <person name="Andreopoulos B."/>
            <person name="Baker S."/>
            <person name="Barry K."/>
            <person name="Bills G."/>
            <person name="Bluhm B."/>
            <person name="Cannon C."/>
            <person name="Castanera R."/>
            <person name="Culley D."/>
            <person name="Daum C."/>
            <person name="Ezra D."/>
            <person name="Gonzalez J."/>
            <person name="Henrissat B."/>
            <person name="Kuo A."/>
            <person name="Liang C."/>
            <person name="Lipzen A."/>
            <person name="Lutzoni F."/>
            <person name="Magnuson J."/>
            <person name="Mondo S."/>
            <person name="Nolan M."/>
            <person name="Ohm R."/>
            <person name="Pangilinan J."/>
            <person name="Park H.-J."/>
            <person name="Ramirez L."/>
            <person name="Alfaro M."/>
            <person name="Sun H."/>
            <person name="Tritt A."/>
            <person name="Yoshinaga Y."/>
            <person name="Zwiers L.-H."/>
            <person name="Turgeon B."/>
            <person name="Goodwin S."/>
            <person name="Spatafora J."/>
            <person name="Crous P."/>
            <person name="Grigoriev I."/>
        </authorList>
    </citation>
    <scope>NUCLEOTIDE SEQUENCE [LARGE SCALE GENOMIC DNA]</scope>
    <source>
        <strain evidence="3">CECT 20119</strain>
    </source>
</reference>
<gene>
    <name evidence="2" type="ORF">BDZ85DRAFT_18846</name>
</gene>
<evidence type="ECO:0000313" key="2">
    <source>
        <dbReference type="EMBL" id="KAF2221588.1"/>
    </source>
</evidence>
<dbReference type="AlphaFoldDB" id="A0A6A6G7Q8"/>
<dbReference type="EMBL" id="ML992510">
    <property type="protein sequence ID" value="KAF2221588.1"/>
    <property type="molecule type" value="Genomic_DNA"/>
</dbReference>
<organism evidence="2 3">
    <name type="scientific">Elsinoe ampelina</name>
    <dbReference type="NCBI Taxonomy" id="302913"/>
    <lineage>
        <taxon>Eukaryota</taxon>
        <taxon>Fungi</taxon>
        <taxon>Dikarya</taxon>
        <taxon>Ascomycota</taxon>
        <taxon>Pezizomycotina</taxon>
        <taxon>Dothideomycetes</taxon>
        <taxon>Dothideomycetidae</taxon>
        <taxon>Myriangiales</taxon>
        <taxon>Elsinoaceae</taxon>
        <taxon>Elsinoe</taxon>
    </lineage>
</organism>
<dbReference type="OrthoDB" id="289721at2759"/>